<protein>
    <submittedName>
        <fullName evidence="2">YkgB family protein</fullName>
    </submittedName>
</protein>
<keyword evidence="3" id="KW-1185">Reference proteome</keyword>
<dbReference type="GO" id="GO:0005886">
    <property type="term" value="C:plasma membrane"/>
    <property type="evidence" value="ECO:0007669"/>
    <property type="project" value="TreeGrafter"/>
</dbReference>
<evidence type="ECO:0000313" key="2">
    <source>
        <dbReference type="EMBL" id="NYA70535.1"/>
    </source>
</evidence>
<sequence>MKGLLQHIANIDRISIPAIRISIAIVFIWIGSLKFFDYEAEGIVPFVANSPFMSFFYAHPSEYKQHVNPEGAYVAENHAWHETNNTYAFSDGLGIFLITIGILMLLYKIAPLWSLAGSVLLFVMTLGTLSFLLTTPENWVPSLGGENFGFPFLSARGRLVIKDVVMLAASLLLMSDSAKLYLKTNSIKNNQ</sequence>
<feature type="transmembrane region" description="Helical" evidence="1">
    <location>
        <begin position="18"/>
        <end position="36"/>
    </location>
</feature>
<evidence type="ECO:0000256" key="1">
    <source>
        <dbReference type="SAM" id="Phobius"/>
    </source>
</evidence>
<dbReference type="PANTHER" id="PTHR40106">
    <property type="entry name" value="INNER MEMBRANE PROTEIN RCLC"/>
    <property type="match status" value="1"/>
</dbReference>
<proteinExistence type="predicted"/>
<gene>
    <name evidence="2" type="ORF">HZF10_06355</name>
</gene>
<keyword evidence="1" id="KW-0812">Transmembrane</keyword>
<feature type="transmembrane region" description="Helical" evidence="1">
    <location>
        <begin position="87"/>
        <end position="107"/>
    </location>
</feature>
<keyword evidence="1" id="KW-1133">Transmembrane helix</keyword>
<dbReference type="InterPro" id="IPR016865">
    <property type="entry name" value="RclC"/>
</dbReference>
<dbReference type="InterPro" id="IPR007339">
    <property type="entry name" value="RclC-like"/>
</dbReference>
<dbReference type="Pfam" id="PF04224">
    <property type="entry name" value="DUF417"/>
    <property type="match status" value="1"/>
</dbReference>
<dbReference type="Proteomes" id="UP000535020">
    <property type="component" value="Unassembled WGS sequence"/>
</dbReference>
<dbReference type="PANTHER" id="PTHR40106:SF1">
    <property type="entry name" value="INNER MEMBRANE PROTEIN RCLC"/>
    <property type="match status" value="1"/>
</dbReference>
<comment type="caution">
    <text evidence="2">The sequence shown here is derived from an EMBL/GenBank/DDBJ whole genome shotgun (WGS) entry which is preliminary data.</text>
</comment>
<evidence type="ECO:0000313" key="3">
    <source>
        <dbReference type="Proteomes" id="UP000535020"/>
    </source>
</evidence>
<keyword evidence="1" id="KW-0472">Membrane</keyword>
<dbReference type="AlphaFoldDB" id="A0A7Y8Y3C6"/>
<reference evidence="2 3" key="1">
    <citation type="submission" date="2020-07" db="EMBL/GenBank/DDBJ databases">
        <authorList>
            <person name="Sun Q."/>
        </authorList>
    </citation>
    <scope>NUCLEOTIDE SEQUENCE [LARGE SCALE GENOMIC DNA]</scope>
    <source>
        <strain evidence="2 3">MAH-1</strain>
    </source>
</reference>
<dbReference type="EMBL" id="JACBJI010000002">
    <property type="protein sequence ID" value="NYA70535.1"/>
    <property type="molecule type" value="Genomic_DNA"/>
</dbReference>
<organism evidence="2 3">
    <name type="scientific">Flavobacterium agri</name>
    <dbReference type="NCBI Taxonomy" id="2743471"/>
    <lineage>
        <taxon>Bacteria</taxon>
        <taxon>Pseudomonadati</taxon>
        <taxon>Bacteroidota</taxon>
        <taxon>Flavobacteriia</taxon>
        <taxon>Flavobacteriales</taxon>
        <taxon>Flavobacteriaceae</taxon>
        <taxon>Flavobacterium</taxon>
    </lineage>
</organism>
<dbReference type="GO" id="GO:1901530">
    <property type="term" value="P:response to hypochlorite"/>
    <property type="evidence" value="ECO:0007669"/>
    <property type="project" value="TreeGrafter"/>
</dbReference>
<dbReference type="RefSeq" id="WP_176005343.1">
    <property type="nucleotide sequence ID" value="NZ_JABWMI010000006.1"/>
</dbReference>
<accession>A0A7Y8Y3C6</accession>
<dbReference type="PIRSF" id="PIRSF028065">
    <property type="entry name" value="UCP028065"/>
    <property type="match status" value="1"/>
</dbReference>
<feature type="transmembrane region" description="Helical" evidence="1">
    <location>
        <begin position="112"/>
        <end position="133"/>
    </location>
</feature>
<name>A0A7Y8Y3C6_9FLAO</name>